<name>A0A518G0P7_9BACT</name>
<dbReference type="InterPro" id="IPR027417">
    <property type="entry name" value="P-loop_NTPase"/>
</dbReference>
<organism evidence="2 3">
    <name type="scientific">Aureliella helgolandensis</name>
    <dbReference type="NCBI Taxonomy" id="2527968"/>
    <lineage>
        <taxon>Bacteria</taxon>
        <taxon>Pseudomonadati</taxon>
        <taxon>Planctomycetota</taxon>
        <taxon>Planctomycetia</taxon>
        <taxon>Pirellulales</taxon>
        <taxon>Pirellulaceae</taxon>
        <taxon>Aureliella</taxon>
    </lineage>
</organism>
<dbReference type="KEGG" id="ahel:Q31a_04680"/>
<evidence type="ECO:0000313" key="3">
    <source>
        <dbReference type="Proteomes" id="UP000318017"/>
    </source>
</evidence>
<proteinExistence type="predicted"/>
<dbReference type="Pfam" id="PF20703">
    <property type="entry name" value="nSTAND1"/>
    <property type="match status" value="1"/>
</dbReference>
<dbReference type="AlphaFoldDB" id="A0A518G0P7"/>
<dbReference type="Proteomes" id="UP000318017">
    <property type="component" value="Chromosome"/>
</dbReference>
<protein>
    <recommendedName>
        <fullName evidence="1">Novel STAND NTPase 1 domain-containing protein</fullName>
    </recommendedName>
</protein>
<dbReference type="PANTHER" id="PTHR35894:SF1">
    <property type="entry name" value="PHOSPHORIBULOKINASE _ URIDINE KINASE FAMILY"/>
    <property type="match status" value="1"/>
</dbReference>
<evidence type="ECO:0000313" key="2">
    <source>
        <dbReference type="EMBL" id="QDV22185.1"/>
    </source>
</evidence>
<dbReference type="PANTHER" id="PTHR35894">
    <property type="entry name" value="GENERAL SECRETION PATHWAY PROTEIN A-RELATED"/>
    <property type="match status" value="1"/>
</dbReference>
<keyword evidence="3" id="KW-1185">Reference proteome</keyword>
<dbReference type="Gene3D" id="3.40.50.300">
    <property type="entry name" value="P-loop containing nucleotide triphosphate hydrolases"/>
    <property type="match status" value="1"/>
</dbReference>
<accession>A0A518G0P7</accession>
<reference evidence="2 3" key="1">
    <citation type="submission" date="2019-02" db="EMBL/GenBank/DDBJ databases">
        <title>Deep-cultivation of Planctomycetes and their phenomic and genomic characterization uncovers novel biology.</title>
        <authorList>
            <person name="Wiegand S."/>
            <person name="Jogler M."/>
            <person name="Boedeker C."/>
            <person name="Pinto D."/>
            <person name="Vollmers J."/>
            <person name="Rivas-Marin E."/>
            <person name="Kohn T."/>
            <person name="Peeters S.H."/>
            <person name="Heuer A."/>
            <person name="Rast P."/>
            <person name="Oberbeckmann S."/>
            <person name="Bunk B."/>
            <person name="Jeske O."/>
            <person name="Meyerdierks A."/>
            <person name="Storesund J.E."/>
            <person name="Kallscheuer N."/>
            <person name="Luecker S."/>
            <person name="Lage O.M."/>
            <person name="Pohl T."/>
            <person name="Merkel B.J."/>
            <person name="Hornburger P."/>
            <person name="Mueller R.-W."/>
            <person name="Bruemmer F."/>
            <person name="Labrenz M."/>
            <person name="Spormann A.M."/>
            <person name="Op den Camp H."/>
            <person name="Overmann J."/>
            <person name="Amann R."/>
            <person name="Jetten M.S.M."/>
            <person name="Mascher T."/>
            <person name="Medema M.H."/>
            <person name="Devos D.P."/>
            <person name="Kaster A.-K."/>
            <person name="Ovreas L."/>
            <person name="Rohde M."/>
            <person name="Galperin M.Y."/>
            <person name="Jogler C."/>
        </authorList>
    </citation>
    <scope>NUCLEOTIDE SEQUENCE [LARGE SCALE GENOMIC DNA]</scope>
    <source>
        <strain evidence="2 3">Q31a</strain>
    </source>
</reference>
<evidence type="ECO:0000259" key="1">
    <source>
        <dbReference type="Pfam" id="PF20703"/>
    </source>
</evidence>
<dbReference type="InterPro" id="IPR052026">
    <property type="entry name" value="ExeA_AAA_ATPase_DNA-bind"/>
</dbReference>
<sequence length="267" mass="29083">MSYWRYWQLNGAPFSSDSVQPLFRGASVEEALARIEFLVSNRRNLGALVGPSGVGKSSLLRHCAACPPVSPEVPTLQMLRTSILGMSGGELLVDLATRLTGSRKVPVPATAWNVLCDYFQAASREGVQTVLLIDDTESSTTAAEADLSRLLSMAFPLTVIFAVESQLVSAVSRSLFERTELQIELPGWEQTQTADFLRWSFLRQGRSEPVFTAGAIERLQELSQGLPRRIVQLADLSLVAGAVSQTDLVDTDCVDQVAWELPKSLAA</sequence>
<gene>
    <name evidence="2" type="ORF">Q31a_04680</name>
</gene>
<dbReference type="SUPFAM" id="SSF52540">
    <property type="entry name" value="P-loop containing nucleoside triphosphate hydrolases"/>
    <property type="match status" value="1"/>
</dbReference>
<feature type="domain" description="Novel STAND NTPase 1" evidence="1">
    <location>
        <begin position="24"/>
        <end position="171"/>
    </location>
</feature>
<dbReference type="InterPro" id="IPR049052">
    <property type="entry name" value="nSTAND1"/>
</dbReference>
<dbReference type="OrthoDB" id="212294at2"/>
<dbReference type="EMBL" id="CP036298">
    <property type="protein sequence ID" value="QDV22185.1"/>
    <property type="molecule type" value="Genomic_DNA"/>
</dbReference>
<dbReference type="RefSeq" id="WP_145073341.1">
    <property type="nucleotide sequence ID" value="NZ_CP036298.1"/>
</dbReference>